<dbReference type="EMBL" id="MCFE01000017">
    <property type="protein sequence ID" value="ORY06297.1"/>
    <property type="molecule type" value="Genomic_DNA"/>
</dbReference>
<feature type="domain" description="CCHC-type" evidence="3">
    <location>
        <begin position="269"/>
        <end position="283"/>
    </location>
</feature>
<dbReference type="GO" id="GO:0008270">
    <property type="term" value="F:zinc ion binding"/>
    <property type="evidence" value="ECO:0007669"/>
    <property type="project" value="UniProtKB-KW"/>
</dbReference>
<dbReference type="FunCoup" id="A0A1Y1Z8G4">
    <property type="interactions" value="160"/>
</dbReference>
<dbReference type="GO" id="GO:0003676">
    <property type="term" value="F:nucleic acid binding"/>
    <property type="evidence" value="ECO:0007669"/>
    <property type="project" value="InterPro"/>
</dbReference>
<evidence type="ECO:0000256" key="2">
    <source>
        <dbReference type="SAM" id="MobiDB-lite"/>
    </source>
</evidence>
<dbReference type="InterPro" id="IPR001878">
    <property type="entry name" value="Znf_CCHC"/>
</dbReference>
<dbReference type="STRING" id="1314790.A0A1Y1Z8G4"/>
<feature type="region of interest" description="Disordered" evidence="2">
    <location>
        <begin position="345"/>
        <end position="412"/>
    </location>
</feature>
<feature type="region of interest" description="Disordered" evidence="2">
    <location>
        <begin position="1"/>
        <end position="162"/>
    </location>
</feature>
<feature type="domain" description="CCHC-type" evidence="3">
    <location>
        <begin position="231"/>
        <end position="244"/>
    </location>
</feature>
<proteinExistence type="predicted"/>
<protein>
    <recommendedName>
        <fullName evidence="3">CCHC-type domain-containing protein</fullName>
    </recommendedName>
</protein>
<evidence type="ECO:0000313" key="4">
    <source>
        <dbReference type="EMBL" id="ORY06297.1"/>
    </source>
</evidence>
<dbReference type="PANTHER" id="PTHR46978:SF1">
    <property type="entry name" value="ZINC KNUCKLE (CCHC-TYPE) FAMILY PROTEIN"/>
    <property type="match status" value="1"/>
</dbReference>
<evidence type="ECO:0000256" key="1">
    <source>
        <dbReference type="PROSITE-ProRule" id="PRU00047"/>
    </source>
</evidence>
<name>A0A1Y1Z8G4_9FUNG</name>
<keyword evidence="1" id="KW-0862">Zinc</keyword>
<sequence length="412" mass="47297">MYEEEYDYDAYRQYEDDMYHSDNTDASGEKVDSDIEDTLLSHVYYTPKSQKSTPAQGNPSSEKRFPDSTPSKIGNPFSNTSPEEETASDSSQESSDSDQESDTKYSLSKKSKKQEVSSENDSSEDSDSSVEWDESREEERKEIVPKAETSIEPPPTEESDGATALNKTSIQHTEPLMITQVITPNKNVIPEYQPDSSKVSEDEYEYLEDADIKGKNRYFMEPDSGKKGQACYICKEHGHLARDCTVLKCFICGEEGHTSRDCLFTSEICHNCNKRGHRARECPLIWRQYVTANPNAPKSCLELLSDMNGSDPQIKSDRMFCYNCGDCGHFGDQCKKTKMDQNSSVDSSAFGSAKSNYRNSRSRADEDRRPAKRYRTDFHDDYRPRYEDRDYNRGYSREKSYRRDRQYDHDNS</sequence>
<dbReference type="SUPFAM" id="SSF57756">
    <property type="entry name" value="Retrovirus zinc finger-like domains"/>
    <property type="match status" value="3"/>
</dbReference>
<feature type="compositionally biased region" description="Acidic residues" evidence="2">
    <location>
        <begin position="121"/>
        <end position="136"/>
    </location>
</feature>
<keyword evidence="5" id="KW-1185">Reference proteome</keyword>
<feature type="compositionally biased region" description="Polar residues" evidence="2">
    <location>
        <begin position="68"/>
        <end position="81"/>
    </location>
</feature>
<gene>
    <name evidence="4" type="ORF">K493DRAFT_296044</name>
</gene>
<dbReference type="Proteomes" id="UP000193498">
    <property type="component" value="Unassembled WGS sequence"/>
</dbReference>
<feature type="compositionally biased region" description="Polar residues" evidence="2">
    <location>
        <begin position="345"/>
        <end position="359"/>
    </location>
</feature>
<dbReference type="InParanoid" id="A0A1Y1Z8G4"/>
<feature type="domain" description="CCHC-type" evidence="3">
    <location>
        <begin position="321"/>
        <end position="336"/>
    </location>
</feature>
<dbReference type="SMART" id="SM00343">
    <property type="entry name" value="ZnF_C2HC"/>
    <property type="match status" value="4"/>
</dbReference>
<evidence type="ECO:0000259" key="3">
    <source>
        <dbReference type="PROSITE" id="PS50158"/>
    </source>
</evidence>
<organism evidence="4 5">
    <name type="scientific">Basidiobolus meristosporus CBS 931.73</name>
    <dbReference type="NCBI Taxonomy" id="1314790"/>
    <lineage>
        <taxon>Eukaryota</taxon>
        <taxon>Fungi</taxon>
        <taxon>Fungi incertae sedis</taxon>
        <taxon>Zoopagomycota</taxon>
        <taxon>Entomophthoromycotina</taxon>
        <taxon>Basidiobolomycetes</taxon>
        <taxon>Basidiobolales</taxon>
        <taxon>Basidiobolaceae</taxon>
        <taxon>Basidiobolus</taxon>
    </lineage>
</organism>
<reference evidence="4 5" key="1">
    <citation type="submission" date="2016-07" db="EMBL/GenBank/DDBJ databases">
        <title>Pervasive Adenine N6-methylation of Active Genes in Fungi.</title>
        <authorList>
            <consortium name="DOE Joint Genome Institute"/>
            <person name="Mondo S.J."/>
            <person name="Dannebaum R.O."/>
            <person name="Kuo R.C."/>
            <person name="Labutti K."/>
            <person name="Haridas S."/>
            <person name="Kuo A."/>
            <person name="Salamov A."/>
            <person name="Ahrendt S.R."/>
            <person name="Lipzen A."/>
            <person name="Sullivan W."/>
            <person name="Andreopoulos W.B."/>
            <person name="Clum A."/>
            <person name="Lindquist E."/>
            <person name="Daum C."/>
            <person name="Ramamoorthy G.K."/>
            <person name="Gryganskyi A."/>
            <person name="Culley D."/>
            <person name="Magnuson J.K."/>
            <person name="James T.Y."/>
            <person name="O'Malley M.A."/>
            <person name="Stajich J.E."/>
            <person name="Spatafora J.W."/>
            <person name="Visel A."/>
            <person name="Grigoriev I.V."/>
        </authorList>
    </citation>
    <scope>NUCLEOTIDE SEQUENCE [LARGE SCALE GENOMIC DNA]</scope>
    <source>
        <strain evidence="4 5">CBS 931.73</strain>
    </source>
</reference>
<feature type="compositionally biased region" description="Polar residues" evidence="2">
    <location>
        <begin position="47"/>
        <end position="60"/>
    </location>
</feature>
<dbReference type="PROSITE" id="PS50158">
    <property type="entry name" value="ZF_CCHC"/>
    <property type="match status" value="4"/>
</dbReference>
<dbReference type="OrthoDB" id="7608935at2759"/>
<dbReference type="Gene3D" id="4.10.60.10">
    <property type="entry name" value="Zinc finger, CCHC-type"/>
    <property type="match status" value="2"/>
</dbReference>
<feature type="compositionally biased region" description="Basic and acidic residues" evidence="2">
    <location>
        <begin position="9"/>
        <end position="33"/>
    </location>
</feature>
<dbReference type="AlphaFoldDB" id="A0A1Y1Z8G4"/>
<feature type="compositionally biased region" description="Basic and acidic residues" evidence="2">
    <location>
        <begin position="362"/>
        <end position="412"/>
    </location>
</feature>
<feature type="domain" description="CCHC-type" evidence="3">
    <location>
        <begin position="248"/>
        <end position="262"/>
    </location>
</feature>
<keyword evidence="1" id="KW-0479">Metal-binding</keyword>
<dbReference type="Pfam" id="PF00098">
    <property type="entry name" value="zf-CCHC"/>
    <property type="match status" value="3"/>
</dbReference>
<keyword evidence="1" id="KW-0863">Zinc-finger</keyword>
<comment type="caution">
    <text evidence="4">The sequence shown here is derived from an EMBL/GenBank/DDBJ whole genome shotgun (WGS) entry which is preliminary data.</text>
</comment>
<accession>A0A1Y1Z8G4</accession>
<dbReference type="InterPro" id="IPR036875">
    <property type="entry name" value="Znf_CCHC_sf"/>
</dbReference>
<evidence type="ECO:0000313" key="5">
    <source>
        <dbReference type="Proteomes" id="UP000193498"/>
    </source>
</evidence>
<dbReference type="PANTHER" id="PTHR46978">
    <property type="entry name" value="ZINC KNUCKLE (CCHC-TYPE) FAMILY PROTEIN"/>
    <property type="match status" value="1"/>
</dbReference>